<name>A0A4Y8AJB3_9SPHI</name>
<organism evidence="3 4">
    <name type="scientific">Mucilaginibacter phyllosphaerae</name>
    <dbReference type="NCBI Taxonomy" id="1812349"/>
    <lineage>
        <taxon>Bacteria</taxon>
        <taxon>Pseudomonadati</taxon>
        <taxon>Bacteroidota</taxon>
        <taxon>Sphingobacteriia</taxon>
        <taxon>Sphingobacteriales</taxon>
        <taxon>Sphingobacteriaceae</taxon>
        <taxon>Mucilaginibacter</taxon>
    </lineage>
</organism>
<evidence type="ECO:0000313" key="4">
    <source>
        <dbReference type="Proteomes" id="UP000297248"/>
    </source>
</evidence>
<keyword evidence="1" id="KW-1133">Transmembrane helix</keyword>
<reference evidence="3 4" key="1">
    <citation type="journal article" date="2016" name="Int. J. Syst. Evol. Microbiol.">
        <title>Proposal of Mucilaginibacter phyllosphaerae sp. nov. isolated from the phyllosphere of Galium album.</title>
        <authorList>
            <person name="Aydogan E.L."/>
            <person name="Busse H.J."/>
            <person name="Moser G."/>
            <person name="Muller C."/>
            <person name="Kampfer P."/>
            <person name="Glaeser S.P."/>
        </authorList>
    </citation>
    <scope>NUCLEOTIDE SEQUENCE [LARGE SCALE GENOMIC DNA]</scope>
    <source>
        <strain evidence="3 4">PP-F2FG21</strain>
    </source>
</reference>
<dbReference type="RefSeq" id="WP_134334953.1">
    <property type="nucleotide sequence ID" value="NZ_BMCZ01000001.1"/>
</dbReference>
<comment type="caution">
    <text evidence="3">The sequence shown here is derived from an EMBL/GenBank/DDBJ whole genome shotgun (WGS) entry which is preliminary data.</text>
</comment>
<dbReference type="OrthoDB" id="796640at2"/>
<evidence type="ECO:0000313" key="3">
    <source>
        <dbReference type="EMBL" id="TEW69118.1"/>
    </source>
</evidence>
<sequence>MDELISTSTANFFYFLMAGSVIVYLILKFDAQNRKRINNIMKQAKNVEPMLMKKSAQRKLQEIKVACKDQKPESSVVEQQLDELVKAYDKGQISLPDYCNKLNSLLAMSA</sequence>
<reference evidence="2 5" key="3">
    <citation type="submission" date="2020-08" db="EMBL/GenBank/DDBJ databases">
        <title>Genomic Encyclopedia of Type Strains, Phase IV (KMG-IV): sequencing the most valuable type-strain genomes for metagenomic binning, comparative biology and taxonomic classification.</title>
        <authorList>
            <person name="Goeker M."/>
        </authorList>
    </citation>
    <scope>NUCLEOTIDE SEQUENCE [LARGE SCALE GENOMIC DNA]</scope>
    <source>
        <strain evidence="2 5">DSM 100995</strain>
    </source>
</reference>
<gene>
    <name evidence="3" type="ORF">E2R65_02830</name>
    <name evidence="2" type="ORF">GGR35_000424</name>
</gene>
<feature type="transmembrane region" description="Helical" evidence="1">
    <location>
        <begin position="12"/>
        <end position="31"/>
    </location>
</feature>
<protein>
    <submittedName>
        <fullName evidence="3">Uncharacterized protein</fullName>
    </submittedName>
</protein>
<keyword evidence="1" id="KW-0472">Membrane</keyword>
<dbReference type="Proteomes" id="UP000583101">
    <property type="component" value="Unassembled WGS sequence"/>
</dbReference>
<accession>A0A4Y8AJB3</accession>
<keyword evidence="1" id="KW-0812">Transmembrane</keyword>
<dbReference type="Proteomes" id="UP000297248">
    <property type="component" value="Unassembled WGS sequence"/>
</dbReference>
<evidence type="ECO:0000313" key="5">
    <source>
        <dbReference type="Proteomes" id="UP000583101"/>
    </source>
</evidence>
<dbReference type="EMBL" id="JACIEG010000001">
    <property type="protein sequence ID" value="MBB3967838.1"/>
    <property type="molecule type" value="Genomic_DNA"/>
</dbReference>
<evidence type="ECO:0000256" key="1">
    <source>
        <dbReference type="SAM" id="Phobius"/>
    </source>
</evidence>
<reference evidence="3" key="2">
    <citation type="submission" date="2019-03" db="EMBL/GenBank/DDBJ databases">
        <authorList>
            <person name="Yan Y.-Q."/>
            <person name="Du Z.-J."/>
        </authorList>
    </citation>
    <scope>NUCLEOTIDE SEQUENCE</scope>
    <source>
        <strain evidence="3">PP-F2FG21</strain>
    </source>
</reference>
<proteinExistence type="predicted"/>
<evidence type="ECO:0000313" key="2">
    <source>
        <dbReference type="EMBL" id="MBB3967838.1"/>
    </source>
</evidence>
<dbReference type="EMBL" id="SNQG01000001">
    <property type="protein sequence ID" value="TEW69118.1"/>
    <property type="molecule type" value="Genomic_DNA"/>
</dbReference>
<keyword evidence="5" id="KW-1185">Reference proteome</keyword>
<dbReference type="AlphaFoldDB" id="A0A4Y8AJB3"/>